<sequence>MMDDRARLVRAFFEASATATRFGGMATSHLISLTRPEPRLRGARPRGYPHACRRPAWWPVVEGGRVSRADKPARSKARRPPGSPSTSWSWTSSGPRSAAGQTWLKETASIQISPCDRGSYAEVVRPRSLAQGLDEQRKCIRVRVARRNTTFNVTLEFSPAGYSYRRENRNLFMKCPLRSVSPKRIHAALADGDTFPRSVSGWKLAQNRWSVPKKSRRKHVCAPTDACRPCGQPSPSSQPGHIAAARIG</sequence>
<gene>
    <name evidence="2" type="ORF">MCBMB27_05410</name>
    <name evidence="3" type="ORF">SAMN05192567_1226</name>
</gene>
<feature type="region of interest" description="Disordered" evidence="1">
    <location>
        <begin position="68"/>
        <end position="98"/>
    </location>
</feature>
<feature type="compositionally biased region" description="Low complexity" evidence="1">
    <location>
        <begin position="84"/>
        <end position="97"/>
    </location>
</feature>
<evidence type="ECO:0000313" key="4">
    <source>
        <dbReference type="Proteomes" id="UP000185487"/>
    </source>
</evidence>
<dbReference type="Proteomes" id="UP000185487">
    <property type="component" value="Chromosome"/>
</dbReference>
<name>A0AAE8HVA9_9HYPH</name>
<keyword evidence="4" id="KW-1185">Reference proteome</keyword>
<dbReference type="Proteomes" id="UP000199140">
    <property type="component" value="Unassembled WGS sequence"/>
</dbReference>
<feature type="compositionally biased region" description="Low complexity" evidence="1">
    <location>
        <begin position="231"/>
        <end position="240"/>
    </location>
</feature>
<proteinExistence type="predicted"/>
<dbReference type="KEGG" id="mphy:MCBMB27_05410"/>
<dbReference type="EMBL" id="CP015367">
    <property type="protein sequence ID" value="APT34701.1"/>
    <property type="molecule type" value="Genomic_DNA"/>
</dbReference>
<dbReference type="AlphaFoldDB" id="A0AAE8HVA9"/>
<organism evidence="3 5">
    <name type="scientific">Methylobacterium phyllosphaerae</name>
    <dbReference type="NCBI Taxonomy" id="418223"/>
    <lineage>
        <taxon>Bacteria</taxon>
        <taxon>Pseudomonadati</taxon>
        <taxon>Pseudomonadota</taxon>
        <taxon>Alphaproteobacteria</taxon>
        <taxon>Hyphomicrobiales</taxon>
        <taxon>Methylobacteriaceae</taxon>
        <taxon>Methylobacterium</taxon>
    </lineage>
</organism>
<evidence type="ECO:0000256" key="1">
    <source>
        <dbReference type="SAM" id="MobiDB-lite"/>
    </source>
</evidence>
<dbReference type="EMBL" id="FOPK01000022">
    <property type="protein sequence ID" value="SFH37348.1"/>
    <property type="molecule type" value="Genomic_DNA"/>
</dbReference>
<evidence type="ECO:0000313" key="3">
    <source>
        <dbReference type="EMBL" id="SFH37348.1"/>
    </source>
</evidence>
<accession>A0AAE8HVA9</accession>
<reference evidence="3 5" key="2">
    <citation type="submission" date="2016-10" db="EMBL/GenBank/DDBJ databases">
        <authorList>
            <person name="Varghese N."/>
            <person name="Submissions S."/>
        </authorList>
    </citation>
    <scope>NUCLEOTIDE SEQUENCE [LARGE SCALE GENOMIC DNA]</scope>
    <source>
        <strain evidence="3 5">CBMB27</strain>
    </source>
</reference>
<protein>
    <submittedName>
        <fullName evidence="3">Uncharacterized protein</fullName>
    </submittedName>
</protein>
<feature type="region of interest" description="Disordered" evidence="1">
    <location>
        <begin position="229"/>
        <end position="248"/>
    </location>
</feature>
<evidence type="ECO:0000313" key="5">
    <source>
        <dbReference type="Proteomes" id="UP000199140"/>
    </source>
</evidence>
<evidence type="ECO:0000313" key="2">
    <source>
        <dbReference type="EMBL" id="APT34701.1"/>
    </source>
</evidence>
<reference evidence="2 4" key="1">
    <citation type="submission" date="2016-04" db="EMBL/GenBank/DDBJ databases">
        <title>Complete genome sequencing and analysis of CBMB27, Methylobacterium phyllosphaerae isolated from leaf tissues of rice (Oryza sativa L.).</title>
        <authorList>
            <person name="Lee Y."/>
            <person name="Hwangbo K."/>
            <person name="Chung H."/>
            <person name="Yoo J."/>
            <person name="Kim K.Y."/>
            <person name="Sa T.M."/>
            <person name="Um Y."/>
            <person name="Madhaiyan M."/>
        </authorList>
    </citation>
    <scope>NUCLEOTIDE SEQUENCE [LARGE SCALE GENOMIC DNA]</scope>
    <source>
        <strain evidence="2 4">CBMB27</strain>
    </source>
</reference>